<dbReference type="GO" id="GO:0005737">
    <property type="term" value="C:cytoplasm"/>
    <property type="evidence" value="ECO:0007669"/>
    <property type="project" value="UniProtKB-SubCell"/>
</dbReference>
<evidence type="ECO:0000256" key="3">
    <source>
        <dbReference type="ARBA" id="ARBA00022722"/>
    </source>
</evidence>
<gene>
    <name evidence="6" type="primary">rnd</name>
    <name evidence="8" type="ORF">ME7_00673</name>
</gene>
<reference evidence="8 9" key="1">
    <citation type="submission" date="2012-03" db="EMBL/GenBank/DDBJ databases">
        <title>The Genome Sequence of Bartonella birtlesii LL-WM9.</title>
        <authorList>
            <consortium name="The Broad Institute Genome Sequencing Platform"/>
            <consortium name="The Broad Institute Genome Sequencing Center for Infectious Disease"/>
            <person name="Feldgarden M."/>
            <person name="Kirby J."/>
            <person name="Kosoy M."/>
            <person name="Birtles R."/>
            <person name="Probert W.S."/>
            <person name="Chiaraviglio L."/>
            <person name="Young S.K."/>
            <person name="Zeng Q."/>
            <person name="Gargeya S."/>
            <person name="Fitzgerald M."/>
            <person name="Haas B."/>
            <person name="Abouelleil A."/>
            <person name="Alvarado L."/>
            <person name="Arachchi H.M."/>
            <person name="Berlin A."/>
            <person name="Chapman S.B."/>
            <person name="Gearin G."/>
            <person name="Goldberg J."/>
            <person name="Griggs A."/>
            <person name="Gujja S."/>
            <person name="Hansen M."/>
            <person name="Heiman D."/>
            <person name="Howarth C."/>
            <person name="Larimer J."/>
            <person name="Lui A."/>
            <person name="MacDonald P.J.P."/>
            <person name="McCowen C."/>
            <person name="Montmayeur A."/>
            <person name="Murphy C."/>
            <person name="Neiman D."/>
            <person name="Pearson M."/>
            <person name="Priest M."/>
            <person name="Roberts A."/>
            <person name="Saif S."/>
            <person name="Shea T."/>
            <person name="Sisk P."/>
            <person name="Stolte C."/>
            <person name="Sykes S."/>
            <person name="Wortman J."/>
            <person name="Nusbaum C."/>
            <person name="Birren B."/>
        </authorList>
    </citation>
    <scope>NUCLEOTIDE SEQUENCE [LARGE SCALE GENOMIC DNA]</scope>
    <source>
        <strain evidence="8 9">LL-WM9</strain>
    </source>
</reference>
<protein>
    <recommendedName>
        <fullName evidence="6">Ribonuclease D</fullName>
        <shortName evidence="6">RNase D</shortName>
        <ecNumber evidence="6">3.1.13.5</ecNumber>
    </recommendedName>
</protein>
<dbReference type="HAMAP" id="MF_01899">
    <property type="entry name" value="RNase_D"/>
    <property type="match status" value="1"/>
</dbReference>
<sequence length="420" mass="48403">MRYKRFLRTTCQDMRIKTQKKSQEKTNLIYLAIIKDMMNLITKTTDLETALAILRTSDFVTVDTEFIRETTFWPQLCLIQLASPHTTVLIDPMSQEIDLQPFFDLMLDKKIVKVFHAARQDIETIYHLGGVIPSPLFDTQIAGSICGFGDSISYDQIVQRCTGHKLDKSSRFTDWSCRPLSEKQLLYALADVTYLREVYLLLKKQLEKNKRTHWMDDEIAILLSPKTYDMPEDEAWKKVKGKVKKQRELAILQKIAAWRERKARKYNIPRRHIMKDECLIEIATQQPKDETALKHLRSLNKNWNKLSIAQTLIQAIHEGLEVDLTTLPPLPKHNSLNETSTAVIDLLKVLLKLVANENGIAPKVIATSNDLEKIANSCIKKNIPAMNGWRYEIFGQKAEQVLKGQIGFYFDNGKISTKQL</sequence>
<dbReference type="EMBL" id="AIMC01000010">
    <property type="protein sequence ID" value="EJF76923.1"/>
    <property type="molecule type" value="Genomic_DNA"/>
</dbReference>
<dbReference type="CDD" id="cd06142">
    <property type="entry name" value="RNaseD_exo"/>
    <property type="match status" value="1"/>
</dbReference>
<name>J0YQE7_9HYPH</name>
<dbReference type="InterPro" id="IPR002562">
    <property type="entry name" value="3'-5'_exonuclease_dom"/>
</dbReference>
<evidence type="ECO:0000256" key="2">
    <source>
        <dbReference type="ARBA" id="ARBA00022694"/>
    </source>
</evidence>
<evidence type="ECO:0000256" key="5">
    <source>
        <dbReference type="ARBA" id="ARBA00022839"/>
    </source>
</evidence>
<dbReference type="PANTHER" id="PTHR47649:SF1">
    <property type="entry name" value="RIBONUCLEASE D"/>
    <property type="match status" value="1"/>
</dbReference>
<keyword evidence="9" id="KW-1185">Reference proteome</keyword>
<comment type="similarity">
    <text evidence="6">Belongs to the RNase D family.</text>
</comment>
<keyword evidence="5 6" id="KW-0269">Exonuclease</keyword>
<dbReference type="HOGENOM" id="CLU_042387_0_0_5"/>
<dbReference type="Pfam" id="PF01612">
    <property type="entry name" value="DNA_pol_A_exo1"/>
    <property type="match status" value="1"/>
</dbReference>
<dbReference type="SMART" id="SM00341">
    <property type="entry name" value="HRDC"/>
    <property type="match status" value="1"/>
</dbReference>
<dbReference type="InterPro" id="IPR002121">
    <property type="entry name" value="HRDC_dom"/>
</dbReference>
<dbReference type="SMART" id="SM00474">
    <property type="entry name" value="35EXOc"/>
    <property type="match status" value="1"/>
</dbReference>
<keyword evidence="1 6" id="KW-0963">Cytoplasm</keyword>
<dbReference type="Gene3D" id="3.30.420.10">
    <property type="entry name" value="Ribonuclease H-like superfamily/Ribonuclease H"/>
    <property type="match status" value="1"/>
</dbReference>
<proteinExistence type="inferred from homology"/>
<dbReference type="InterPro" id="IPR044876">
    <property type="entry name" value="HRDC_dom_sf"/>
</dbReference>
<comment type="caution">
    <text evidence="8">The sequence shown here is derived from an EMBL/GenBank/DDBJ whole genome shotgun (WGS) entry which is preliminary data.</text>
</comment>
<accession>J0YQE7</accession>
<evidence type="ECO:0000256" key="6">
    <source>
        <dbReference type="HAMAP-Rule" id="MF_01899"/>
    </source>
</evidence>
<dbReference type="PROSITE" id="PS50967">
    <property type="entry name" value="HRDC"/>
    <property type="match status" value="1"/>
</dbReference>
<evidence type="ECO:0000256" key="1">
    <source>
        <dbReference type="ARBA" id="ARBA00022490"/>
    </source>
</evidence>
<dbReference type="NCBIfam" id="TIGR01388">
    <property type="entry name" value="rnd"/>
    <property type="match status" value="1"/>
</dbReference>
<dbReference type="GO" id="GO:0008408">
    <property type="term" value="F:3'-5' exonuclease activity"/>
    <property type="evidence" value="ECO:0007669"/>
    <property type="project" value="InterPro"/>
</dbReference>
<comment type="subcellular location">
    <subcellularLocation>
        <location evidence="6">Cytoplasm</location>
    </subcellularLocation>
</comment>
<dbReference type="PATRIC" id="fig|1094552.3.peg.706"/>
<evidence type="ECO:0000313" key="8">
    <source>
        <dbReference type="EMBL" id="EJF76923.1"/>
    </source>
</evidence>
<feature type="domain" description="HRDC" evidence="7">
    <location>
        <begin position="245"/>
        <end position="326"/>
    </location>
</feature>
<dbReference type="PANTHER" id="PTHR47649">
    <property type="entry name" value="RIBONUCLEASE D"/>
    <property type="match status" value="1"/>
</dbReference>
<keyword evidence="2 6" id="KW-0819">tRNA processing</keyword>
<dbReference type="Gene3D" id="1.10.150.80">
    <property type="entry name" value="HRDC domain"/>
    <property type="match status" value="2"/>
</dbReference>
<dbReference type="InterPro" id="IPR012337">
    <property type="entry name" value="RNaseH-like_sf"/>
</dbReference>
<dbReference type="EC" id="3.1.13.5" evidence="6"/>
<dbReference type="SUPFAM" id="SSF47819">
    <property type="entry name" value="HRDC-like"/>
    <property type="match status" value="2"/>
</dbReference>
<dbReference type="SUPFAM" id="SSF53098">
    <property type="entry name" value="Ribonuclease H-like"/>
    <property type="match status" value="1"/>
</dbReference>
<dbReference type="Pfam" id="PF00570">
    <property type="entry name" value="HRDC"/>
    <property type="match status" value="1"/>
</dbReference>
<comment type="catalytic activity">
    <reaction evidence="6">
        <text>Exonucleolytic cleavage that removes extra residues from the 3'-terminus of tRNA to produce 5'-mononucleotides.</text>
        <dbReference type="EC" id="3.1.13.5"/>
    </reaction>
</comment>
<comment type="function">
    <text evidence="6">Exonuclease involved in the 3' processing of various precursor tRNAs. Initiates hydrolysis at the 3'-terminus of an RNA molecule and releases 5'-mononucleotides.</text>
</comment>
<dbReference type="InterPro" id="IPR051086">
    <property type="entry name" value="RNase_D-like"/>
</dbReference>
<dbReference type="GO" id="GO:0000166">
    <property type="term" value="F:nucleotide binding"/>
    <property type="evidence" value="ECO:0007669"/>
    <property type="project" value="InterPro"/>
</dbReference>
<evidence type="ECO:0000256" key="4">
    <source>
        <dbReference type="ARBA" id="ARBA00022801"/>
    </source>
</evidence>
<dbReference type="InterPro" id="IPR006292">
    <property type="entry name" value="RNase_D"/>
</dbReference>
<evidence type="ECO:0000313" key="9">
    <source>
        <dbReference type="Proteomes" id="UP000008748"/>
    </source>
</evidence>
<dbReference type="InterPro" id="IPR010997">
    <property type="entry name" value="HRDC-like_sf"/>
</dbReference>
<dbReference type="GO" id="GO:0033890">
    <property type="term" value="F:ribonuclease D activity"/>
    <property type="evidence" value="ECO:0007669"/>
    <property type="project" value="UniProtKB-UniRule"/>
</dbReference>
<evidence type="ECO:0000259" key="7">
    <source>
        <dbReference type="PROSITE" id="PS50967"/>
    </source>
</evidence>
<dbReference type="Proteomes" id="UP000008748">
    <property type="component" value="Unassembled WGS sequence"/>
</dbReference>
<keyword evidence="3 6" id="KW-0540">Nuclease</keyword>
<dbReference type="AlphaFoldDB" id="J0YQE7"/>
<dbReference type="GO" id="GO:0003676">
    <property type="term" value="F:nucleic acid binding"/>
    <property type="evidence" value="ECO:0007669"/>
    <property type="project" value="InterPro"/>
</dbReference>
<dbReference type="InterPro" id="IPR036397">
    <property type="entry name" value="RNaseH_sf"/>
</dbReference>
<keyword evidence="4 6" id="KW-0378">Hydrolase</keyword>
<comment type="cofactor">
    <cofactor evidence="6">
        <name>a divalent metal cation</name>
        <dbReference type="ChEBI" id="CHEBI:60240"/>
    </cofactor>
</comment>
<dbReference type="GO" id="GO:0042780">
    <property type="term" value="P:tRNA 3'-end processing"/>
    <property type="evidence" value="ECO:0007669"/>
    <property type="project" value="UniProtKB-UniRule"/>
</dbReference>
<organism evidence="8 9">
    <name type="scientific">Bartonella birtlesii LL-WM9</name>
    <dbReference type="NCBI Taxonomy" id="1094552"/>
    <lineage>
        <taxon>Bacteria</taxon>
        <taxon>Pseudomonadati</taxon>
        <taxon>Pseudomonadota</taxon>
        <taxon>Alphaproteobacteria</taxon>
        <taxon>Hyphomicrobiales</taxon>
        <taxon>Bartonellaceae</taxon>
        <taxon>Bartonella</taxon>
    </lineage>
</organism>